<comment type="caution">
    <text evidence="2">The sequence shown here is derived from an EMBL/GenBank/DDBJ whole genome shotgun (WGS) entry which is preliminary data.</text>
</comment>
<gene>
    <name evidence="2" type="ORF">GPM918_LOCUS28093</name>
    <name evidence="3" type="ORF">SRO942_LOCUS28549</name>
</gene>
<evidence type="ECO:0000313" key="3">
    <source>
        <dbReference type="EMBL" id="CAF4099610.1"/>
    </source>
</evidence>
<evidence type="ECO:0000256" key="1">
    <source>
        <dbReference type="SAM" id="MobiDB-lite"/>
    </source>
</evidence>
<feature type="region of interest" description="Disordered" evidence="1">
    <location>
        <begin position="42"/>
        <end position="81"/>
    </location>
</feature>
<sequence>MGWDGPFQPIPYYSKPFLTDLYTIKNHVHRLMATMIKNAAGKENNNMTMKTTEKKLPDETNETTGEKEEESDDEEQGKSDEKQLEQFLNQLNDLFNNGTINNKFKQLLTDSYRVRKQFISNQNISFRDILEKMTFTKTIDFIKVEFEIRTKEAITKITMNLTLLIEKLKRMYPSIDSSEVNMMPEDSSKTFDAVYCSHLHYSYYPVYSNIIKFDLTSLPKPTMLAIYLVCFYSFDLTWLTKQEAVSDITDNYGFNGQSKYKSSYGGIAKQLILDIDNHDEES</sequence>
<dbReference type="Proteomes" id="UP000681722">
    <property type="component" value="Unassembled WGS sequence"/>
</dbReference>
<keyword evidence="4" id="KW-1185">Reference proteome</keyword>
<dbReference type="AlphaFoldDB" id="A0A815D411"/>
<name>A0A815D411_9BILA</name>
<dbReference type="EMBL" id="CAJNOQ010012106">
    <property type="protein sequence ID" value="CAF1292151.1"/>
    <property type="molecule type" value="Genomic_DNA"/>
</dbReference>
<protein>
    <submittedName>
        <fullName evidence="2">Uncharacterized protein</fullName>
    </submittedName>
</protein>
<reference evidence="2" key="1">
    <citation type="submission" date="2021-02" db="EMBL/GenBank/DDBJ databases">
        <authorList>
            <person name="Nowell W R."/>
        </authorList>
    </citation>
    <scope>NUCLEOTIDE SEQUENCE</scope>
</reference>
<dbReference type="Proteomes" id="UP000663829">
    <property type="component" value="Unassembled WGS sequence"/>
</dbReference>
<dbReference type="EMBL" id="CAJOBC010033287">
    <property type="protein sequence ID" value="CAF4099610.1"/>
    <property type="molecule type" value="Genomic_DNA"/>
</dbReference>
<accession>A0A815D411</accession>
<evidence type="ECO:0000313" key="2">
    <source>
        <dbReference type="EMBL" id="CAF1292151.1"/>
    </source>
</evidence>
<evidence type="ECO:0000313" key="4">
    <source>
        <dbReference type="Proteomes" id="UP000663829"/>
    </source>
</evidence>
<proteinExistence type="predicted"/>
<organism evidence="2 4">
    <name type="scientific">Didymodactylos carnosus</name>
    <dbReference type="NCBI Taxonomy" id="1234261"/>
    <lineage>
        <taxon>Eukaryota</taxon>
        <taxon>Metazoa</taxon>
        <taxon>Spiralia</taxon>
        <taxon>Gnathifera</taxon>
        <taxon>Rotifera</taxon>
        <taxon>Eurotatoria</taxon>
        <taxon>Bdelloidea</taxon>
        <taxon>Philodinida</taxon>
        <taxon>Philodinidae</taxon>
        <taxon>Didymodactylos</taxon>
    </lineage>
</organism>